<reference evidence="1" key="2">
    <citation type="journal article" date="2020" name="Nat. Commun.">
        <title>Large-scale genome sequencing of mycorrhizal fungi provides insights into the early evolution of symbiotic traits.</title>
        <authorList>
            <person name="Miyauchi S."/>
            <person name="Kiss E."/>
            <person name="Kuo A."/>
            <person name="Drula E."/>
            <person name="Kohler A."/>
            <person name="Sanchez-Garcia M."/>
            <person name="Morin E."/>
            <person name="Andreopoulos B."/>
            <person name="Barry K.W."/>
            <person name="Bonito G."/>
            <person name="Buee M."/>
            <person name="Carver A."/>
            <person name="Chen C."/>
            <person name="Cichocki N."/>
            <person name="Clum A."/>
            <person name="Culley D."/>
            <person name="Crous P.W."/>
            <person name="Fauchery L."/>
            <person name="Girlanda M."/>
            <person name="Hayes R.D."/>
            <person name="Keri Z."/>
            <person name="LaButti K."/>
            <person name="Lipzen A."/>
            <person name="Lombard V."/>
            <person name="Magnuson J."/>
            <person name="Maillard F."/>
            <person name="Murat C."/>
            <person name="Nolan M."/>
            <person name="Ohm R.A."/>
            <person name="Pangilinan J."/>
            <person name="Pereira M.F."/>
            <person name="Perotto S."/>
            <person name="Peter M."/>
            <person name="Pfister S."/>
            <person name="Riley R."/>
            <person name="Sitrit Y."/>
            <person name="Stielow J.B."/>
            <person name="Szollosi G."/>
            <person name="Zifcakova L."/>
            <person name="Stursova M."/>
            <person name="Spatafora J.W."/>
            <person name="Tedersoo L."/>
            <person name="Vaario L.M."/>
            <person name="Yamada A."/>
            <person name="Yan M."/>
            <person name="Wang P."/>
            <person name="Xu J."/>
            <person name="Bruns T."/>
            <person name="Baldrian P."/>
            <person name="Vilgalys R."/>
            <person name="Dunand C."/>
            <person name="Henrissat B."/>
            <person name="Grigoriev I.V."/>
            <person name="Hibbett D."/>
            <person name="Nagy L.G."/>
            <person name="Martin F.M."/>
        </authorList>
    </citation>
    <scope>NUCLEOTIDE SEQUENCE</scope>
    <source>
        <strain evidence="1">P2</strain>
    </source>
</reference>
<proteinExistence type="predicted"/>
<organism evidence="1 2">
    <name type="scientific">Thelephora ganbajun</name>
    <name type="common">Ganba fungus</name>
    <dbReference type="NCBI Taxonomy" id="370292"/>
    <lineage>
        <taxon>Eukaryota</taxon>
        <taxon>Fungi</taxon>
        <taxon>Dikarya</taxon>
        <taxon>Basidiomycota</taxon>
        <taxon>Agaricomycotina</taxon>
        <taxon>Agaricomycetes</taxon>
        <taxon>Thelephorales</taxon>
        <taxon>Thelephoraceae</taxon>
        <taxon>Thelephora</taxon>
    </lineage>
</organism>
<evidence type="ECO:0000313" key="1">
    <source>
        <dbReference type="EMBL" id="KAF9645882.1"/>
    </source>
</evidence>
<keyword evidence="2" id="KW-1185">Reference proteome</keyword>
<sequence>MKYDEGLVVVGIEGTVVPSPVESWTPLHKRVLCALIILFSFSWALEIIVHLGELCRWLFLFNTMSSEGLWLKSKCMYAWIVGSIIVVLYMPIVAGIGCGDAMRCQTWTFVAGSFGSLAPTLGFIPMLARFPAYIREMEARGVDQPTLFQLAKFQELNRIRLFFRLLFIVSFLSLGLGWVQDGVRPLTVHGFWADLLGFTGSIGYVSSSVLTLAICFPRPSVPLSKSIVHTAEKFTTNRTVGSNATGAGTSVDHGQIIEIGRSYPAHEPAFVHRHMPSLSAMVEQVALPAEPHSSTPIVEPPVALEPNRRKVEPEEGVEELASPLPGTSQRLAKTFRSLSLKRKS</sequence>
<comment type="caution">
    <text evidence="1">The sequence shown here is derived from an EMBL/GenBank/DDBJ whole genome shotgun (WGS) entry which is preliminary data.</text>
</comment>
<reference evidence="1" key="1">
    <citation type="submission" date="2019-10" db="EMBL/GenBank/DDBJ databases">
        <authorList>
            <consortium name="DOE Joint Genome Institute"/>
            <person name="Kuo A."/>
            <person name="Miyauchi S."/>
            <person name="Kiss E."/>
            <person name="Drula E."/>
            <person name="Kohler A."/>
            <person name="Sanchez-Garcia M."/>
            <person name="Andreopoulos B."/>
            <person name="Barry K.W."/>
            <person name="Bonito G."/>
            <person name="Buee M."/>
            <person name="Carver A."/>
            <person name="Chen C."/>
            <person name="Cichocki N."/>
            <person name="Clum A."/>
            <person name="Culley D."/>
            <person name="Crous P.W."/>
            <person name="Fauchery L."/>
            <person name="Girlanda M."/>
            <person name="Hayes R."/>
            <person name="Keri Z."/>
            <person name="Labutti K."/>
            <person name="Lipzen A."/>
            <person name="Lombard V."/>
            <person name="Magnuson J."/>
            <person name="Maillard F."/>
            <person name="Morin E."/>
            <person name="Murat C."/>
            <person name="Nolan M."/>
            <person name="Ohm R."/>
            <person name="Pangilinan J."/>
            <person name="Pereira M."/>
            <person name="Perotto S."/>
            <person name="Peter M."/>
            <person name="Riley R."/>
            <person name="Sitrit Y."/>
            <person name="Stielow B."/>
            <person name="Szollosi G."/>
            <person name="Zifcakova L."/>
            <person name="Stursova M."/>
            <person name="Spatafora J.W."/>
            <person name="Tedersoo L."/>
            <person name="Vaario L.-M."/>
            <person name="Yamada A."/>
            <person name="Yan M."/>
            <person name="Wang P."/>
            <person name="Xu J."/>
            <person name="Bruns T."/>
            <person name="Baldrian P."/>
            <person name="Vilgalys R."/>
            <person name="Henrissat B."/>
            <person name="Grigoriev I.V."/>
            <person name="Hibbett D."/>
            <person name="Nagy L.G."/>
            <person name="Martin F.M."/>
        </authorList>
    </citation>
    <scope>NUCLEOTIDE SEQUENCE</scope>
    <source>
        <strain evidence="1">P2</strain>
    </source>
</reference>
<accession>A0ACB6Z8J0</accession>
<protein>
    <submittedName>
        <fullName evidence="1">Uncharacterized protein</fullName>
    </submittedName>
</protein>
<gene>
    <name evidence="1" type="ORF">BDM02DRAFT_390953</name>
</gene>
<dbReference type="EMBL" id="MU118075">
    <property type="protein sequence ID" value="KAF9645882.1"/>
    <property type="molecule type" value="Genomic_DNA"/>
</dbReference>
<name>A0ACB6Z8J0_THEGA</name>
<evidence type="ECO:0000313" key="2">
    <source>
        <dbReference type="Proteomes" id="UP000886501"/>
    </source>
</evidence>
<dbReference type="Proteomes" id="UP000886501">
    <property type="component" value="Unassembled WGS sequence"/>
</dbReference>